<feature type="domain" description="HTH hxlR-type" evidence="4">
    <location>
        <begin position="22"/>
        <end position="119"/>
    </location>
</feature>
<gene>
    <name evidence="5" type="ORF">EV193_11322</name>
</gene>
<evidence type="ECO:0000256" key="3">
    <source>
        <dbReference type="ARBA" id="ARBA00023163"/>
    </source>
</evidence>
<proteinExistence type="predicted"/>
<dbReference type="InterPro" id="IPR036390">
    <property type="entry name" value="WH_DNA-bd_sf"/>
</dbReference>
<organism evidence="5 6">
    <name type="scientific">Herbihabitans rhizosphaerae</name>
    <dbReference type="NCBI Taxonomy" id="1872711"/>
    <lineage>
        <taxon>Bacteria</taxon>
        <taxon>Bacillati</taxon>
        <taxon>Actinomycetota</taxon>
        <taxon>Actinomycetes</taxon>
        <taxon>Pseudonocardiales</taxon>
        <taxon>Pseudonocardiaceae</taxon>
        <taxon>Herbihabitans</taxon>
    </lineage>
</organism>
<evidence type="ECO:0000256" key="1">
    <source>
        <dbReference type="ARBA" id="ARBA00023015"/>
    </source>
</evidence>
<accession>A0A4Q7KDR7</accession>
<name>A0A4Q7KDR7_9PSEU</name>
<evidence type="ECO:0000313" key="6">
    <source>
        <dbReference type="Proteomes" id="UP000294257"/>
    </source>
</evidence>
<comment type="caution">
    <text evidence="5">The sequence shown here is derived from an EMBL/GenBank/DDBJ whole genome shotgun (WGS) entry which is preliminary data.</text>
</comment>
<evidence type="ECO:0000256" key="2">
    <source>
        <dbReference type="ARBA" id="ARBA00023125"/>
    </source>
</evidence>
<reference evidence="5 6" key="1">
    <citation type="submission" date="2019-02" db="EMBL/GenBank/DDBJ databases">
        <title>Genomic Encyclopedia of Type Strains, Phase IV (KMG-IV): sequencing the most valuable type-strain genomes for metagenomic binning, comparative biology and taxonomic classification.</title>
        <authorList>
            <person name="Goeker M."/>
        </authorList>
    </citation>
    <scope>NUCLEOTIDE SEQUENCE [LARGE SCALE GENOMIC DNA]</scope>
    <source>
        <strain evidence="5 6">DSM 101727</strain>
    </source>
</reference>
<dbReference type="PANTHER" id="PTHR33204">
    <property type="entry name" value="TRANSCRIPTIONAL REGULATOR, MARR FAMILY"/>
    <property type="match status" value="1"/>
</dbReference>
<dbReference type="Gene3D" id="1.10.10.10">
    <property type="entry name" value="Winged helix-like DNA-binding domain superfamily/Winged helix DNA-binding domain"/>
    <property type="match status" value="1"/>
</dbReference>
<dbReference type="InterPro" id="IPR036388">
    <property type="entry name" value="WH-like_DNA-bd_sf"/>
</dbReference>
<sequence length="183" mass="20895">MNEPSDIVSDMGLGKGYATQECAMAKALELIGERWTLLIVRDAFFGVRRYNDFLRRLDLPRAVLAERLQALVEHGVFDRLPDPNHSTRSEYSLTPQGIALWPVVYSLARWGERHMDPKGATRFYFHVECGKRIDANGLCGECGRWVPPTELEARPNPRRAYTRTDPVSLALRKPHRLLEPLLP</sequence>
<keyword evidence="1" id="KW-0805">Transcription regulation</keyword>
<dbReference type="AlphaFoldDB" id="A0A4Q7KDR7"/>
<keyword evidence="3" id="KW-0804">Transcription</keyword>
<dbReference type="Pfam" id="PF01638">
    <property type="entry name" value="HxlR"/>
    <property type="match status" value="1"/>
</dbReference>
<dbReference type="EMBL" id="SGWQ01000013">
    <property type="protein sequence ID" value="RZS32181.1"/>
    <property type="molecule type" value="Genomic_DNA"/>
</dbReference>
<evidence type="ECO:0000259" key="4">
    <source>
        <dbReference type="PROSITE" id="PS51118"/>
    </source>
</evidence>
<dbReference type="SUPFAM" id="SSF46785">
    <property type="entry name" value="Winged helix' DNA-binding domain"/>
    <property type="match status" value="1"/>
</dbReference>
<protein>
    <submittedName>
        <fullName evidence="5">HxlR family transcriptional regulator</fullName>
    </submittedName>
</protein>
<dbReference type="PROSITE" id="PS51118">
    <property type="entry name" value="HTH_HXLR"/>
    <property type="match status" value="1"/>
</dbReference>
<dbReference type="GO" id="GO:0003677">
    <property type="term" value="F:DNA binding"/>
    <property type="evidence" value="ECO:0007669"/>
    <property type="project" value="UniProtKB-KW"/>
</dbReference>
<dbReference type="Proteomes" id="UP000294257">
    <property type="component" value="Unassembled WGS sequence"/>
</dbReference>
<evidence type="ECO:0000313" key="5">
    <source>
        <dbReference type="EMBL" id="RZS32181.1"/>
    </source>
</evidence>
<dbReference type="PANTHER" id="PTHR33204:SF18">
    <property type="entry name" value="TRANSCRIPTIONAL REGULATORY PROTEIN"/>
    <property type="match status" value="1"/>
</dbReference>
<keyword evidence="2" id="KW-0238">DNA-binding</keyword>
<dbReference type="InterPro" id="IPR002577">
    <property type="entry name" value="HTH_HxlR"/>
</dbReference>
<keyword evidence="6" id="KW-1185">Reference proteome</keyword>